<dbReference type="GO" id="GO:0043022">
    <property type="term" value="F:ribosome binding"/>
    <property type="evidence" value="ECO:0007669"/>
    <property type="project" value="InterPro"/>
</dbReference>
<protein>
    <recommendedName>
        <fullName evidence="5">Ribosome maturation factor RimM</fullName>
    </recommendedName>
</protein>
<comment type="caution">
    <text evidence="8">The sequence shown here is derived from an EMBL/GenBank/DDBJ whole genome shotgun (WGS) entry which is preliminary data.</text>
</comment>
<evidence type="ECO:0000259" key="7">
    <source>
        <dbReference type="Pfam" id="PF24986"/>
    </source>
</evidence>
<dbReference type="HAMAP" id="MF_00014">
    <property type="entry name" value="Ribosome_mat_RimM"/>
    <property type="match status" value="1"/>
</dbReference>
<comment type="similarity">
    <text evidence="5">Belongs to the RimM family.</text>
</comment>
<evidence type="ECO:0000313" key="9">
    <source>
        <dbReference type="Proteomes" id="UP000219327"/>
    </source>
</evidence>
<dbReference type="EMBL" id="NTKD01000077">
    <property type="protein sequence ID" value="PDH36009.1"/>
    <property type="molecule type" value="Genomic_DNA"/>
</dbReference>
<dbReference type="InterPro" id="IPR009000">
    <property type="entry name" value="Transl_B-barrel_sf"/>
</dbReference>
<dbReference type="InterPro" id="IPR002676">
    <property type="entry name" value="RimM_N"/>
</dbReference>
<evidence type="ECO:0000256" key="5">
    <source>
        <dbReference type="HAMAP-Rule" id="MF_00014"/>
    </source>
</evidence>
<dbReference type="Proteomes" id="UP000219327">
    <property type="component" value="Unassembled WGS sequence"/>
</dbReference>
<dbReference type="GO" id="GO:0042274">
    <property type="term" value="P:ribosomal small subunit biogenesis"/>
    <property type="evidence" value="ECO:0007669"/>
    <property type="project" value="UniProtKB-UniRule"/>
</dbReference>
<dbReference type="PANTHER" id="PTHR33692:SF1">
    <property type="entry name" value="RIBOSOME MATURATION FACTOR RIMM"/>
    <property type="match status" value="1"/>
</dbReference>
<dbReference type="AlphaFoldDB" id="A0A2A5WHR0"/>
<dbReference type="GO" id="GO:0005840">
    <property type="term" value="C:ribosome"/>
    <property type="evidence" value="ECO:0007669"/>
    <property type="project" value="InterPro"/>
</dbReference>
<dbReference type="InterPro" id="IPR056792">
    <property type="entry name" value="PRC_RimM"/>
</dbReference>
<accession>A0A2A5WHR0</accession>
<dbReference type="Gene3D" id="2.30.30.240">
    <property type="entry name" value="PRC-barrel domain"/>
    <property type="match status" value="1"/>
</dbReference>
<dbReference type="Pfam" id="PF24986">
    <property type="entry name" value="PRC_RimM"/>
    <property type="match status" value="1"/>
</dbReference>
<dbReference type="Pfam" id="PF01782">
    <property type="entry name" value="RimM"/>
    <property type="match status" value="1"/>
</dbReference>
<keyword evidence="1 5" id="KW-0963">Cytoplasm</keyword>
<dbReference type="PANTHER" id="PTHR33692">
    <property type="entry name" value="RIBOSOME MATURATION FACTOR RIMM"/>
    <property type="match status" value="1"/>
</dbReference>
<sequence length="198" mass="22368">MPRLRLHRSSKLMVPLPDLTGEVRFVVVGRLGGAYGIKGWIRLTSYTDPPEQIMKYQPWQLVRNKPGRSKGASSQIVVEAVQHQNNGLIAKLKGIDDRNEAEQWTGVDIEIEVGLLPVLDDEEVYWHQLEAMKVVNKSGECLGEVDHMMDTGAHDVLVVRPSEQSIDGRDRMIPYVKEKILGVDLVSRIVQVDWAVDY</sequence>
<keyword evidence="3 5" id="KW-0698">rRNA processing</keyword>
<feature type="domain" description="Ribosome maturation factor RimM PRC barrel" evidence="7">
    <location>
        <begin position="126"/>
        <end position="197"/>
    </location>
</feature>
<comment type="subcellular location">
    <subcellularLocation>
        <location evidence="5">Cytoplasm</location>
    </subcellularLocation>
</comment>
<proteinExistence type="inferred from homology"/>
<dbReference type="InterPro" id="IPR011033">
    <property type="entry name" value="PRC_barrel-like_sf"/>
</dbReference>
<reference evidence="8 9" key="1">
    <citation type="submission" date="2017-08" db="EMBL/GenBank/DDBJ databases">
        <title>Fine stratification of microbial communities through a metagenomic profile of the photic zone.</title>
        <authorList>
            <person name="Haro-Moreno J.M."/>
            <person name="Lopez-Perez M."/>
            <person name="De La Torre J."/>
            <person name="Picazo A."/>
            <person name="Camacho A."/>
            <person name="Rodriguez-Valera F."/>
        </authorList>
    </citation>
    <scope>NUCLEOTIDE SEQUENCE [LARGE SCALE GENOMIC DNA]</scope>
    <source>
        <strain evidence="8">MED-G24</strain>
    </source>
</reference>
<evidence type="ECO:0000256" key="1">
    <source>
        <dbReference type="ARBA" id="ARBA00022490"/>
    </source>
</evidence>
<evidence type="ECO:0000256" key="2">
    <source>
        <dbReference type="ARBA" id="ARBA00022517"/>
    </source>
</evidence>
<dbReference type="InterPro" id="IPR036976">
    <property type="entry name" value="RimM_N_sf"/>
</dbReference>
<keyword evidence="4 5" id="KW-0143">Chaperone</keyword>
<gene>
    <name evidence="5" type="primary">rimM</name>
    <name evidence="8" type="ORF">CNE99_10400</name>
</gene>
<dbReference type="SUPFAM" id="SSF50447">
    <property type="entry name" value="Translation proteins"/>
    <property type="match status" value="1"/>
</dbReference>
<dbReference type="InterPro" id="IPR011961">
    <property type="entry name" value="RimM"/>
</dbReference>
<comment type="domain">
    <text evidence="5">The PRC barrel domain binds ribosomal protein uS19.</text>
</comment>
<dbReference type="GO" id="GO:0006364">
    <property type="term" value="P:rRNA processing"/>
    <property type="evidence" value="ECO:0007669"/>
    <property type="project" value="UniProtKB-UniRule"/>
</dbReference>
<evidence type="ECO:0000256" key="3">
    <source>
        <dbReference type="ARBA" id="ARBA00022552"/>
    </source>
</evidence>
<evidence type="ECO:0000259" key="6">
    <source>
        <dbReference type="Pfam" id="PF01782"/>
    </source>
</evidence>
<evidence type="ECO:0000313" key="8">
    <source>
        <dbReference type="EMBL" id="PDH36009.1"/>
    </source>
</evidence>
<comment type="function">
    <text evidence="5">An accessory protein needed during the final step in the assembly of 30S ribosomal subunit, possibly for assembly of the head region. Essential for efficient processing of 16S rRNA. May be needed both before and after RbfA during the maturation of 16S rRNA. It has affinity for free ribosomal 30S subunits but not for 70S ribosomes.</text>
</comment>
<dbReference type="Gene3D" id="2.40.30.60">
    <property type="entry name" value="RimM"/>
    <property type="match status" value="1"/>
</dbReference>
<dbReference type="GO" id="GO:0005737">
    <property type="term" value="C:cytoplasm"/>
    <property type="evidence" value="ECO:0007669"/>
    <property type="project" value="UniProtKB-SubCell"/>
</dbReference>
<comment type="subunit">
    <text evidence="5">Binds ribosomal protein uS19.</text>
</comment>
<evidence type="ECO:0000256" key="4">
    <source>
        <dbReference type="ARBA" id="ARBA00023186"/>
    </source>
</evidence>
<name>A0A2A5WHR0_9GAMM</name>
<keyword evidence="2 5" id="KW-0690">Ribosome biogenesis</keyword>
<feature type="domain" description="RimM N-terminal" evidence="6">
    <location>
        <begin position="27"/>
        <end position="112"/>
    </location>
</feature>
<dbReference type="SUPFAM" id="SSF50346">
    <property type="entry name" value="PRC-barrel domain"/>
    <property type="match status" value="1"/>
</dbReference>
<dbReference type="NCBIfam" id="TIGR02273">
    <property type="entry name" value="16S_RimM"/>
    <property type="match status" value="1"/>
</dbReference>
<organism evidence="8 9">
    <name type="scientific">OM182 bacterium MED-G24</name>
    <dbReference type="NCBI Taxonomy" id="1986255"/>
    <lineage>
        <taxon>Bacteria</taxon>
        <taxon>Pseudomonadati</taxon>
        <taxon>Pseudomonadota</taxon>
        <taxon>Gammaproteobacteria</taxon>
        <taxon>OMG group</taxon>
        <taxon>OM182 clade</taxon>
    </lineage>
</organism>